<proteinExistence type="predicted"/>
<accession>A0A2R8FFW5</accession>
<keyword evidence="2" id="KW-1185">Reference proteome</keyword>
<protein>
    <submittedName>
        <fullName evidence="1">Ankyrin repeat-containing protein</fullName>
    </submittedName>
</protein>
<dbReference type="Proteomes" id="UP000273054">
    <property type="component" value="Segment"/>
</dbReference>
<name>A0A2R8FFW5_9VIRU</name>
<sequence>MCEVLTFDIPIKESVKGMKLLIPDLNAAVISYRNSICRSRYDQGVRCFWEGDLEVVLDVEGKKIVLNDHDDRQHKKGYFTKSDHTYHFVGKSSKVVNKRDTFLVLEVQICR</sequence>
<evidence type="ECO:0000313" key="1">
    <source>
        <dbReference type="EMBL" id="SPN79830.1"/>
    </source>
</evidence>
<evidence type="ECO:0000313" key="2">
    <source>
        <dbReference type="Proteomes" id="UP000273054"/>
    </source>
</evidence>
<organism evidence="1">
    <name type="scientific">Brazilian cedratvirus IHUMI</name>
    <dbReference type="NCBI Taxonomy" id="2126980"/>
    <lineage>
        <taxon>Viruses</taxon>
        <taxon>Pithoviruses</taxon>
        <taxon>Orthocedratvirinae</taxon>
        <taxon>Alphacedratvirus</taxon>
        <taxon>Alphacedratvirus brasiliense</taxon>
    </lineage>
</organism>
<dbReference type="EMBL" id="LT994651">
    <property type="protein sequence ID" value="SPN79830.1"/>
    <property type="molecule type" value="Genomic_DNA"/>
</dbReference>
<reference evidence="1" key="1">
    <citation type="submission" date="2018-03" db="EMBL/GenBank/DDBJ databases">
        <authorList>
            <consortium name="Urmite Genomes"/>
        </authorList>
    </citation>
    <scope>NUCLEOTIDE SEQUENCE [LARGE SCALE GENOMIC DNA]</scope>
    <source>
        <strain evidence="1">IHUMI-27.7</strain>
    </source>
</reference>
<gene>
    <name evidence="1" type="ORF">BRZCDTV_522</name>
</gene>